<evidence type="ECO:0000313" key="16">
    <source>
        <dbReference type="EMBL" id="KAK8835226.1"/>
    </source>
</evidence>
<dbReference type="PROSITE" id="PS00129">
    <property type="entry name" value="GLYCOSYL_HYDROL_F31_1"/>
    <property type="match status" value="1"/>
</dbReference>
<dbReference type="Pfam" id="PF01055">
    <property type="entry name" value="Glyco_hydro_31_2nd"/>
    <property type="match status" value="1"/>
</dbReference>
<dbReference type="Pfam" id="PF17137">
    <property type="entry name" value="DUF5110"/>
    <property type="match status" value="1"/>
</dbReference>
<dbReference type="PANTHER" id="PTHR22762">
    <property type="entry name" value="ALPHA-GLUCOSIDASE"/>
    <property type="match status" value="1"/>
</dbReference>
<feature type="transmembrane region" description="Helical" evidence="11">
    <location>
        <begin position="866"/>
        <end position="891"/>
    </location>
</feature>
<proteinExistence type="inferred from homology"/>
<gene>
    <name evidence="16" type="ORF">M9Y10_017066</name>
    <name evidence="17" type="ORF">M9Y10_017579</name>
</gene>
<dbReference type="Pfam" id="PF13802">
    <property type="entry name" value="Gal_mutarotas_2"/>
    <property type="match status" value="1"/>
</dbReference>
<dbReference type="InterPro" id="IPR013780">
    <property type="entry name" value="Glyco_hydro_b"/>
</dbReference>
<evidence type="ECO:0000256" key="11">
    <source>
        <dbReference type="SAM" id="Phobius"/>
    </source>
</evidence>
<accession>A0ABR2GMZ0</accession>
<keyword evidence="8 10" id="KW-0326">Glycosidase</keyword>
<keyword evidence="11" id="KW-1133">Transmembrane helix</keyword>
<dbReference type="Gene3D" id="3.20.20.80">
    <property type="entry name" value="Glycosidases"/>
    <property type="match status" value="2"/>
</dbReference>
<comment type="subcellular location">
    <subcellularLocation>
        <location evidence="1">Endoplasmic reticulum</location>
    </subcellularLocation>
</comment>
<evidence type="ECO:0000256" key="2">
    <source>
        <dbReference type="ARBA" id="ARBA00004833"/>
    </source>
</evidence>
<dbReference type="InterPro" id="IPR017853">
    <property type="entry name" value="GH"/>
</dbReference>
<comment type="similarity">
    <text evidence="3 10">Belongs to the glycosyl hydrolase 31 family.</text>
</comment>
<evidence type="ECO:0000313" key="17">
    <source>
        <dbReference type="EMBL" id="KAK8852591.1"/>
    </source>
</evidence>
<dbReference type="CDD" id="cd14752">
    <property type="entry name" value="GH31_N"/>
    <property type="match status" value="1"/>
</dbReference>
<feature type="domain" description="DUF5110" evidence="14">
    <location>
        <begin position="741"/>
        <end position="788"/>
    </location>
</feature>
<keyword evidence="18" id="KW-1185">Reference proteome</keyword>
<feature type="domain" description="Glycosyl hydrolase family 31 C-terminal" evidence="15">
    <location>
        <begin position="636"/>
        <end position="723"/>
    </location>
</feature>
<evidence type="ECO:0000256" key="9">
    <source>
        <dbReference type="ARBA" id="ARBA00042895"/>
    </source>
</evidence>
<name>A0ABR2GMZ0_9EUKA</name>
<reference evidence="16 18" key="1">
    <citation type="submission" date="2024-04" db="EMBL/GenBank/DDBJ databases">
        <title>Tritrichomonas musculus Genome.</title>
        <authorList>
            <person name="Alves-Ferreira E."/>
            <person name="Grigg M."/>
            <person name="Lorenzi H."/>
            <person name="Galac M."/>
        </authorList>
    </citation>
    <scope>NUCLEOTIDE SEQUENCE [LARGE SCALE GENOMIC DNA]</scope>
    <source>
        <strain evidence="16 18">EAF2021</strain>
    </source>
</reference>
<dbReference type="InterPro" id="IPR025887">
    <property type="entry name" value="Glyco_hydro_31_N_dom"/>
</dbReference>
<dbReference type="EMBL" id="JAPFFF010000206">
    <property type="protein sequence ID" value="KAK8835226.1"/>
    <property type="molecule type" value="Genomic_DNA"/>
</dbReference>
<evidence type="ECO:0000259" key="14">
    <source>
        <dbReference type="Pfam" id="PF17137"/>
    </source>
</evidence>
<evidence type="ECO:0000259" key="13">
    <source>
        <dbReference type="Pfam" id="PF13802"/>
    </source>
</evidence>
<comment type="pathway">
    <text evidence="2">Glycan metabolism; N-glycan metabolism.</text>
</comment>
<dbReference type="Pfam" id="PF21365">
    <property type="entry name" value="Glyco_hydro_31_3rd"/>
    <property type="match status" value="1"/>
</dbReference>
<keyword evidence="6" id="KW-0256">Endoplasmic reticulum</keyword>
<feature type="domain" description="Glycoside hydrolase family 31 TIM barrel" evidence="12">
    <location>
        <begin position="300"/>
        <end position="627"/>
    </location>
</feature>
<comment type="caution">
    <text evidence="16">The sequence shown here is derived from an EMBL/GenBank/DDBJ whole genome shotgun (WGS) entry which is preliminary data.</text>
</comment>
<evidence type="ECO:0000256" key="5">
    <source>
        <dbReference type="ARBA" id="ARBA00022801"/>
    </source>
</evidence>
<evidence type="ECO:0000256" key="6">
    <source>
        <dbReference type="ARBA" id="ARBA00022824"/>
    </source>
</evidence>
<evidence type="ECO:0000256" key="7">
    <source>
        <dbReference type="ARBA" id="ARBA00023180"/>
    </source>
</evidence>
<keyword evidence="5 10" id="KW-0378">Hydrolase</keyword>
<organism evidence="16 18">
    <name type="scientific">Tritrichomonas musculus</name>
    <dbReference type="NCBI Taxonomy" id="1915356"/>
    <lineage>
        <taxon>Eukaryota</taxon>
        <taxon>Metamonada</taxon>
        <taxon>Parabasalia</taxon>
        <taxon>Tritrichomonadida</taxon>
        <taxon>Tritrichomonadidae</taxon>
        <taxon>Tritrichomonas</taxon>
    </lineage>
</organism>
<dbReference type="InterPro" id="IPR011013">
    <property type="entry name" value="Gal_mutarotase_sf_dom"/>
</dbReference>
<evidence type="ECO:0000259" key="15">
    <source>
        <dbReference type="Pfam" id="PF21365"/>
    </source>
</evidence>
<dbReference type="SUPFAM" id="SSF74650">
    <property type="entry name" value="Galactose mutarotase-like"/>
    <property type="match status" value="1"/>
</dbReference>
<keyword evidence="7" id="KW-0325">Glycoprotein</keyword>
<evidence type="ECO:0000256" key="4">
    <source>
        <dbReference type="ARBA" id="ARBA00022729"/>
    </source>
</evidence>
<protein>
    <recommendedName>
        <fullName evidence="9">Glucosidase II subunit alpha</fullName>
    </recommendedName>
</protein>
<dbReference type="InterPro" id="IPR030458">
    <property type="entry name" value="Glyco_hydro_31_AS"/>
</dbReference>
<evidence type="ECO:0000256" key="8">
    <source>
        <dbReference type="ARBA" id="ARBA00023295"/>
    </source>
</evidence>
<dbReference type="SUPFAM" id="SSF51011">
    <property type="entry name" value="Glycosyl hydrolase domain"/>
    <property type="match status" value="1"/>
</dbReference>
<evidence type="ECO:0000256" key="3">
    <source>
        <dbReference type="ARBA" id="ARBA00007806"/>
    </source>
</evidence>
<evidence type="ECO:0000256" key="10">
    <source>
        <dbReference type="RuleBase" id="RU361185"/>
    </source>
</evidence>
<dbReference type="InterPro" id="IPR048395">
    <property type="entry name" value="Glyco_hydro_31_C"/>
</dbReference>
<keyword evidence="4" id="KW-0732">Signal</keyword>
<keyword evidence="11" id="KW-0812">Transmembrane</keyword>
<dbReference type="InterPro" id="IPR000322">
    <property type="entry name" value="Glyco_hydro_31_TIM"/>
</dbReference>
<evidence type="ECO:0000313" key="18">
    <source>
        <dbReference type="Proteomes" id="UP001470230"/>
    </source>
</evidence>
<dbReference type="PANTHER" id="PTHR22762:SF54">
    <property type="entry name" value="BCDNA.GH04962"/>
    <property type="match status" value="1"/>
</dbReference>
<evidence type="ECO:0000259" key="12">
    <source>
        <dbReference type="Pfam" id="PF01055"/>
    </source>
</evidence>
<dbReference type="EMBL" id="JAPFFF010000023">
    <property type="protein sequence ID" value="KAK8852591.1"/>
    <property type="molecule type" value="Genomic_DNA"/>
</dbReference>
<dbReference type="SUPFAM" id="SSF51445">
    <property type="entry name" value="(Trans)glycosidases"/>
    <property type="match status" value="1"/>
</dbReference>
<keyword evidence="11" id="KW-0472">Membrane</keyword>
<dbReference type="Gene3D" id="2.60.40.1180">
    <property type="entry name" value="Golgi alpha-mannosidase II"/>
    <property type="match status" value="2"/>
</dbReference>
<evidence type="ECO:0000256" key="1">
    <source>
        <dbReference type="ARBA" id="ARBA00004240"/>
    </source>
</evidence>
<dbReference type="Gene3D" id="2.60.40.1760">
    <property type="entry name" value="glycosyl hydrolase (family 31)"/>
    <property type="match status" value="1"/>
</dbReference>
<dbReference type="CDD" id="cd06603">
    <property type="entry name" value="GH31_GANC_GANAB_alpha"/>
    <property type="match status" value="1"/>
</dbReference>
<dbReference type="Proteomes" id="UP001470230">
    <property type="component" value="Unassembled WGS sequence"/>
</dbReference>
<dbReference type="InterPro" id="IPR033403">
    <property type="entry name" value="DUF5110"/>
</dbReference>
<feature type="domain" description="Glycoside hydrolase family 31 N-terminal" evidence="13">
    <location>
        <begin position="63"/>
        <end position="252"/>
    </location>
</feature>
<sequence>MILFWVAIASSYEEYKKCKDMRFCYHNIDKINEWSLRNPNFDVEKYEFTADLLNFNETDNLKLIVYLMQNNSFRIRFIPTNHENFNRYKLAENSFVVNQEVINKHLPLSYDNQSDKLILISNECRAEIHLSPFYISISDKYNSMLYINYNQNLLFEHKGEKVTPDYWPYYMNDTIKNGATATGIDFSFRGKKTRITGFCETDNSLNFEDTIGEPLRMTNIDSFSDYGHVPLIHGHSASEMISFFWMNPTDTFLKISTDNDQDLRNVRLLSEGGYADFVVFTGKIFDILNSYTKLTGRHEIPPIFSIGYHQSKWGYKTQDEVEQIIDELDNRKFPLDAIWLDVDHLHNFQPFRFNLSAFPNPDSLFQKLSGQNRFLIRLNDPHLPDDDTHFQFKYAKEHGFLINESDGVTPFKGSCWPGPSFWPDFLNPTVHKWWSSLYKYQANESAPNVYFWNDMNEPTVFSSVEGTFPKENVYFNGYEYREVRNLYGILMHSATHEGLINRNDDRNIRPFVLSRSFFAGSQKYCWVWSGANEATYKHLRHSISMSIVSGLCGLPLTGADLGGFNGNTTPQLISRWHQAGAFSYPLFRSHCHRDMNHREPFLFDDSTYELLLNSTRRRYEAAPLWYTSIQNSHETGIPPVLPLFALYPEVENLHDVDDQFILGQSLMIAPIVDENAAKRTIIIPPGIWYNMTNGHKIGSASSTVSIDVNIESLPAFIKGGSIVPFFTDVGRNMKETMKSSLRLIVGCDEDGNARGDFYLDDGISFNYEKGEFLNRKIIFENNSIRIEKREPIEKSVPSDIENTYISEIVFYGLKSQPEKIGDDSIIQCNEEGDSCTMNNFKLYLKNVDNDDDNKKADGGKLSKKTLVIIIICCSLVGFIAVAIAIACIVICHLEPKKNEMNIEDVLIDDDQF</sequence>